<protein>
    <submittedName>
        <fullName evidence="1">Uncharacterized protein</fullName>
    </submittedName>
</protein>
<keyword evidence="2" id="KW-1185">Reference proteome</keyword>
<evidence type="ECO:0000313" key="2">
    <source>
        <dbReference type="Proteomes" id="UP000187429"/>
    </source>
</evidence>
<dbReference type="Proteomes" id="UP000187429">
    <property type="component" value="Unassembled WGS sequence"/>
</dbReference>
<reference evidence="2" key="1">
    <citation type="submission" date="2017-01" db="EMBL/GenBank/DDBJ databases">
        <authorList>
            <person name="Wang Y."/>
            <person name="White M."/>
            <person name="Kvist S."/>
            <person name="Moncalvo J.-M."/>
        </authorList>
    </citation>
    <scope>NUCLEOTIDE SEQUENCE [LARGE SCALE GENOMIC DNA]</scope>
    <source>
        <strain evidence="2">ID-206-W2</strain>
    </source>
</reference>
<sequence>MTSSVDSFVLLSSSLIFLPNKIKSLFASSPPPKSSFVLAAILNANSAPKPDADPKTATNDLINVNKRYYSY</sequence>
<dbReference type="OrthoDB" id="10624151at2759"/>
<organism evidence="1 2">
    <name type="scientific">Smittium culicis</name>
    <dbReference type="NCBI Taxonomy" id="133412"/>
    <lineage>
        <taxon>Eukaryota</taxon>
        <taxon>Fungi</taxon>
        <taxon>Fungi incertae sedis</taxon>
        <taxon>Zoopagomycota</taxon>
        <taxon>Kickxellomycotina</taxon>
        <taxon>Harpellomycetes</taxon>
        <taxon>Harpellales</taxon>
        <taxon>Legeriomycetaceae</taxon>
        <taxon>Smittium</taxon>
    </lineage>
</organism>
<name>A0A1R1Y8S2_9FUNG</name>
<accession>A0A1R1Y8S2</accession>
<dbReference type="EMBL" id="LSSM01002068">
    <property type="protein sequence ID" value="OMJ23235.1"/>
    <property type="molecule type" value="Genomic_DNA"/>
</dbReference>
<dbReference type="AlphaFoldDB" id="A0A1R1Y8S2"/>
<proteinExistence type="predicted"/>
<comment type="caution">
    <text evidence="1">The sequence shown here is derived from an EMBL/GenBank/DDBJ whole genome shotgun (WGS) entry which is preliminary data.</text>
</comment>
<gene>
    <name evidence="1" type="ORF">AYI69_g5059</name>
</gene>
<evidence type="ECO:0000313" key="1">
    <source>
        <dbReference type="EMBL" id="OMJ23235.1"/>
    </source>
</evidence>